<evidence type="ECO:0000313" key="2">
    <source>
        <dbReference type="Proteomes" id="UP001234178"/>
    </source>
</evidence>
<proteinExistence type="predicted"/>
<evidence type="ECO:0000313" key="1">
    <source>
        <dbReference type="EMBL" id="KAK4030746.1"/>
    </source>
</evidence>
<sequence>MSKCLQRNSKECDVNASDLRAVLEYKLLKEISIRYVNQIDEPANLDFVKDILIYDSCWYILHTRKSFTKLEDCFKSVRCEEIDLPPNFSSDPYTTKRNHGYPPLHFRHPIYT</sequence>
<comment type="caution">
    <text evidence="1">The sequence shown here is derived from an EMBL/GenBank/DDBJ whole genome shotgun (WGS) entry which is preliminary data.</text>
</comment>
<accession>A0ABR0B032</accession>
<dbReference type="EMBL" id="JAOYFB010000039">
    <property type="protein sequence ID" value="KAK4030746.1"/>
    <property type="molecule type" value="Genomic_DNA"/>
</dbReference>
<reference evidence="1 2" key="1">
    <citation type="journal article" date="2023" name="Nucleic Acids Res.">
        <title>The hologenome of Daphnia magna reveals possible DNA methylation and microbiome-mediated evolution of the host genome.</title>
        <authorList>
            <person name="Chaturvedi A."/>
            <person name="Li X."/>
            <person name="Dhandapani V."/>
            <person name="Marshall H."/>
            <person name="Kissane S."/>
            <person name="Cuenca-Cambronero M."/>
            <person name="Asole G."/>
            <person name="Calvet F."/>
            <person name="Ruiz-Romero M."/>
            <person name="Marangio P."/>
            <person name="Guigo R."/>
            <person name="Rago D."/>
            <person name="Mirbahai L."/>
            <person name="Eastwood N."/>
            <person name="Colbourne J.K."/>
            <person name="Zhou J."/>
            <person name="Mallon E."/>
            <person name="Orsini L."/>
        </authorList>
    </citation>
    <scope>NUCLEOTIDE SEQUENCE [LARGE SCALE GENOMIC DNA]</scope>
    <source>
        <strain evidence="1">LRV0_1</strain>
    </source>
</reference>
<organism evidence="1 2">
    <name type="scientific">Daphnia magna</name>
    <dbReference type="NCBI Taxonomy" id="35525"/>
    <lineage>
        <taxon>Eukaryota</taxon>
        <taxon>Metazoa</taxon>
        <taxon>Ecdysozoa</taxon>
        <taxon>Arthropoda</taxon>
        <taxon>Crustacea</taxon>
        <taxon>Branchiopoda</taxon>
        <taxon>Diplostraca</taxon>
        <taxon>Cladocera</taxon>
        <taxon>Anomopoda</taxon>
        <taxon>Daphniidae</taxon>
        <taxon>Daphnia</taxon>
    </lineage>
</organism>
<gene>
    <name evidence="1" type="ORF">OUZ56_024085</name>
</gene>
<protein>
    <submittedName>
        <fullName evidence="1">Uncharacterized protein</fullName>
    </submittedName>
</protein>
<name>A0ABR0B032_9CRUS</name>
<keyword evidence="2" id="KW-1185">Reference proteome</keyword>
<dbReference type="Proteomes" id="UP001234178">
    <property type="component" value="Unassembled WGS sequence"/>
</dbReference>